<reference evidence="1" key="1">
    <citation type="journal article" date="2021" name="Mol. Plant Microbe Interact.">
        <title>Complete Genome Sequence of the Plant-Pathogenic Fungus Colletotrichum lupini.</title>
        <authorList>
            <person name="Baroncelli R."/>
            <person name="Pensec F."/>
            <person name="Da Lio D."/>
            <person name="Boufleur T."/>
            <person name="Vicente I."/>
            <person name="Sarrocco S."/>
            <person name="Picot A."/>
            <person name="Baraldi E."/>
            <person name="Sukno S."/>
            <person name="Thon M."/>
            <person name="Le Floch G."/>
        </authorList>
    </citation>
    <scope>NUCLEOTIDE SEQUENCE</scope>
    <source>
        <strain evidence="1">IMI 504893</strain>
    </source>
</reference>
<protein>
    <submittedName>
        <fullName evidence="1">Uncharacterized protein</fullName>
    </submittedName>
</protein>
<proteinExistence type="predicted"/>
<evidence type="ECO:0000313" key="2">
    <source>
        <dbReference type="Proteomes" id="UP000830671"/>
    </source>
</evidence>
<dbReference type="KEGG" id="clup:CLUP02_01748"/>
<organism evidence="1 2">
    <name type="scientific">Colletotrichum lupini</name>
    <dbReference type="NCBI Taxonomy" id="145971"/>
    <lineage>
        <taxon>Eukaryota</taxon>
        <taxon>Fungi</taxon>
        <taxon>Dikarya</taxon>
        <taxon>Ascomycota</taxon>
        <taxon>Pezizomycotina</taxon>
        <taxon>Sordariomycetes</taxon>
        <taxon>Hypocreomycetidae</taxon>
        <taxon>Glomerellales</taxon>
        <taxon>Glomerellaceae</taxon>
        <taxon>Colletotrichum</taxon>
        <taxon>Colletotrichum acutatum species complex</taxon>
    </lineage>
</organism>
<dbReference type="AlphaFoldDB" id="A0A9Q8WA79"/>
<dbReference type="GeneID" id="73335795"/>
<gene>
    <name evidence="1" type="ORF">CLUP02_01748</name>
</gene>
<sequence length="57" mass="6525">MLESKFASKGVSHDSTTRKGRSLVDYLIEDSVLLFRSDELARKLAVILETYKTQYKS</sequence>
<accession>A0A9Q8WA79</accession>
<dbReference type="Proteomes" id="UP000830671">
    <property type="component" value="Chromosome 1"/>
</dbReference>
<evidence type="ECO:0000313" key="1">
    <source>
        <dbReference type="EMBL" id="UQC75095.1"/>
    </source>
</evidence>
<name>A0A9Q8WA79_9PEZI</name>
<keyword evidence="2" id="KW-1185">Reference proteome</keyword>
<dbReference type="RefSeq" id="XP_049136742.1">
    <property type="nucleotide sequence ID" value="XM_049280785.1"/>
</dbReference>
<dbReference type="EMBL" id="CP019471">
    <property type="protein sequence ID" value="UQC75095.1"/>
    <property type="molecule type" value="Genomic_DNA"/>
</dbReference>